<dbReference type="PANTHER" id="PTHR44329:SF214">
    <property type="entry name" value="PROTEIN KINASE DOMAIN-CONTAINING PROTEIN"/>
    <property type="match status" value="1"/>
</dbReference>
<dbReference type="Gene3D" id="1.10.510.10">
    <property type="entry name" value="Transferase(Phosphotransferase) domain 1"/>
    <property type="match status" value="1"/>
</dbReference>
<name>A0A2K3D9A9_CHLRE</name>
<feature type="compositionally biased region" description="Gly residues" evidence="1">
    <location>
        <begin position="1093"/>
        <end position="1111"/>
    </location>
</feature>
<feature type="region of interest" description="Disordered" evidence="1">
    <location>
        <begin position="1093"/>
        <end position="1174"/>
    </location>
</feature>
<dbReference type="GeneID" id="5728236"/>
<feature type="compositionally biased region" description="Low complexity" evidence="1">
    <location>
        <begin position="534"/>
        <end position="544"/>
    </location>
</feature>
<dbReference type="RefSeq" id="XP_042919905.1">
    <property type="nucleotide sequence ID" value="XM_043066508.1"/>
</dbReference>
<dbReference type="InterPro" id="IPR051681">
    <property type="entry name" value="Ser/Thr_Kinases-Pseudokinases"/>
</dbReference>
<dbReference type="Gene3D" id="3.30.200.20">
    <property type="entry name" value="Phosphorylase Kinase, domain 1"/>
    <property type="match status" value="1"/>
</dbReference>
<dbReference type="InterPro" id="IPR011009">
    <property type="entry name" value="Kinase-like_dom_sf"/>
</dbReference>
<dbReference type="GO" id="GO:0005524">
    <property type="term" value="F:ATP binding"/>
    <property type="evidence" value="ECO:0007669"/>
    <property type="project" value="InterPro"/>
</dbReference>
<evidence type="ECO:0000256" key="1">
    <source>
        <dbReference type="SAM" id="MobiDB-lite"/>
    </source>
</evidence>
<dbReference type="EMBL" id="CM008971">
    <property type="protein sequence ID" value="PNW77120.1"/>
    <property type="molecule type" value="Genomic_DNA"/>
</dbReference>
<organism evidence="3 4">
    <name type="scientific">Chlamydomonas reinhardtii</name>
    <name type="common">Chlamydomonas smithii</name>
    <dbReference type="NCBI Taxonomy" id="3055"/>
    <lineage>
        <taxon>Eukaryota</taxon>
        <taxon>Viridiplantae</taxon>
        <taxon>Chlorophyta</taxon>
        <taxon>core chlorophytes</taxon>
        <taxon>Chlorophyceae</taxon>
        <taxon>CS clade</taxon>
        <taxon>Chlamydomonadales</taxon>
        <taxon>Chlamydomonadaceae</taxon>
        <taxon>Chlamydomonas</taxon>
    </lineage>
</organism>
<keyword evidence="4" id="KW-1185">Reference proteome</keyword>
<dbReference type="PANTHER" id="PTHR44329">
    <property type="entry name" value="SERINE/THREONINE-PROTEIN KINASE TNNI3K-RELATED"/>
    <property type="match status" value="1"/>
</dbReference>
<accession>A0A2K3D9A9</accession>
<dbReference type="STRING" id="3055.A0A2K3D9A9"/>
<gene>
    <name evidence="3" type="ORF">CHLRE_10g422900v5</name>
</gene>
<proteinExistence type="predicted"/>
<dbReference type="FunFam" id="1.10.510.10:FF:001308">
    <property type="entry name" value="Predicted protein"/>
    <property type="match status" value="1"/>
</dbReference>
<dbReference type="Proteomes" id="UP000006906">
    <property type="component" value="Chromosome 10"/>
</dbReference>
<feature type="compositionally biased region" description="Gly residues" evidence="1">
    <location>
        <begin position="672"/>
        <end position="684"/>
    </location>
</feature>
<dbReference type="InterPro" id="IPR001245">
    <property type="entry name" value="Ser-Thr/Tyr_kinase_cat_dom"/>
</dbReference>
<dbReference type="Gramene" id="PNW77120">
    <property type="protein sequence ID" value="PNW77120"/>
    <property type="gene ID" value="CHLRE_10g422900v5"/>
</dbReference>
<dbReference type="PaxDb" id="3055-EDP06532"/>
<dbReference type="OrthoDB" id="4062651at2759"/>
<feature type="compositionally biased region" description="Low complexity" evidence="1">
    <location>
        <begin position="1349"/>
        <end position="1366"/>
    </location>
</feature>
<feature type="compositionally biased region" description="Low complexity" evidence="1">
    <location>
        <begin position="87"/>
        <end position="110"/>
    </location>
</feature>
<dbReference type="Pfam" id="PF07714">
    <property type="entry name" value="PK_Tyr_Ser-Thr"/>
    <property type="match status" value="1"/>
</dbReference>
<dbReference type="InterPro" id="IPR008271">
    <property type="entry name" value="Ser/Thr_kinase_AS"/>
</dbReference>
<dbReference type="ExpressionAtlas" id="A0A2K3D9A9">
    <property type="expression patterns" value="baseline"/>
</dbReference>
<feature type="region of interest" description="Disordered" evidence="1">
    <location>
        <begin position="44"/>
        <end position="110"/>
    </location>
</feature>
<feature type="region of interest" description="Disordered" evidence="1">
    <location>
        <begin position="1349"/>
        <end position="1369"/>
    </location>
</feature>
<dbReference type="GO" id="GO:0004672">
    <property type="term" value="F:protein kinase activity"/>
    <property type="evidence" value="ECO:0000318"/>
    <property type="project" value="GO_Central"/>
</dbReference>
<dbReference type="PRINTS" id="PR00109">
    <property type="entry name" value="TYRKINASE"/>
</dbReference>
<feature type="region of interest" description="Disordered" evidence="1">
    <location>
        <begin position="1240"/>
        <end position="1269"/>
    </location>
</feature>
<protein>
    <recommendedName>
        <fullName evidence="2">Protein kinase domain-containing protein</fullName>
    </recommendedName>
</protein>
<feature type="region of interest" description="Disordered" evidence="1">
    <location>
        <begin position="666"/>
        <end position="690"/>
    </location>
</feature>
<feature type="region of interest" description="Disordered" evidence="1">
    <location>
        <begin position="132"/>
        <end position="206"/>
    </location>
</feature>
<feature type="region of interest" description="Disordered" evidence="1">
    <location>
        <begin position="534"/>
        <end position="560"/>
    </location>
</feature>
<dbReference type="GO" id="GO:0007165">
    <property type="term" value="P:signal transduction"/>
    <property type="evidence" value="ECO:0000318"/>
    <property type="project" value="GO_Central"/>
</dbReference>
<dbReference type="KEGG" id="cre:CHLRE_10g422900v5"/>
<evidence type="ECO:0000313" key="3">
    <source>
        <dbReference type="EMBL" id="PNW77120.1"/>
    </source>
</evidence>
<dbReference type="InterPro" id="IPR000719">
    <property type="entry name" value="Prot_kinase_dom"/>
</dbReference>
<feature type="region of interest" description="Disordered" evidence="1">
    <location>
        <begin position="1025"/>
        <end position="1053"/>
    </location>
</feature>
<sequence>MPFRSWLCCGAQKGSPIEYADPRPVVGGGQEARNLIVSSAVHGDGGAAQQVDGPVAEPDPARQSGRTARAAESYQKQSSSRLALTPAASGRSRVSAVSSSNAPETVSSSVAVPASSIDIASTTTLGHPAARSVNAGRASHSHHHQQKQQQEQALHDSITFVPAPPPSPGRSAAAPVASSGANAHTSAGYAGGGGGGGGSPPPDHLYQHYYQPMPGDSLGASAVRMGGSNCDGGSAAVSGAGLHAAGAAAASGEVIPSTVSAYTNTTMSAAHAAAANAQAYASNSPAVAGLAHWYQQHNASSQRAAGSAASLAHGAASEVLLANLLHVGQGGVGGGAYPAAASLPVSLENQYRTLQMFTVQHGGGVGPDGGAAAALPAGGGGKARAGMVPSYYAAAAAAVAAGGSNVRAMSQLVEVQALNRAGVAAADNSTESDIAQEQSLLAVTMGAGIAAAAAAAAAANGSQAGGRQLPPGAQRLLLAVHSDHDGAGGILPTPIPGLSGAPMPGTAAASDDGWPTPVALPPFASAAAQLQLQARAGPSAGAHAPPQPSPPQQRYRHMSEAGNQREQAALTAAATAVSRKTMLQPLPAAPAENVARPATVAATQSVALAVGSSPIAYNRRRALRASADGGYGMRRGSAAAAVVGGPGGGSIPSVFSTNAAVAQVVGQQGADDGSGSGGGNGGGGRARHSGSVASLSDALALPLYTSRTVKLPYQTSRHLSQVAFMQMLQMASDSYGSVGKATPRGAAAGSGLIPGGGSTNSVMMQRTGGGGGAAASGRNARASEDAAAVPTTAAASAVTSASSVLPVFGRMGSNRKAGAAAAAVGISAADGGSPMADASSGGVSRYSCDLQGMTGGVGGAEADQQEEEMEMSPATVPPPVTSLYPHASMLSSLNLSLLCKEIQALRWVGQGGGGAVFQGVWQGASVAVKFLLAEADSPAALEAVALEGVVSSVVNHPNVVHTYAFQCSRLTENTFMPDPEPERQAAGSQWDATTRDLLGSLLDTTALYATLGGAGTMGSGGAQLAGAGSGALHTAGNNDNNNNAVAPGRRQTAAAGSLTQTALSCTLSAAVGGGGGGLGPSRLGAAYASNGGGNGNGGTASDNGGGGGGSSRRGTSSKQSLPTTPMSGRDGDGGTSGGDVNGDSRIAEEEYEDDTTGVSDTTARGGGGSDGARGHERALAVAAAAAAAAAALPGSGRQLAVPAGRGAAALAPAQQGGNNPSKPLPAAPTLQAVLRLQQSERNAGSGESGSGGQQPPQAHLPPGSSTRNLSVGRAAHRNALESTFHSDEGFGDPDITHSRRGWSARQVLAYLRARPGQYLTHIIMEYCDRGSLLSAIKRGVFRMDDGNAGAPAADAAAATPQPASAPTGSQRFPRRIVLRAVLRSARDVAQGMCHLHANGIIHGDLKPGNVLLRGCRSDRRGFVAMVADFGLSKVTQGDKPLESHHWSTVTVMAPEVIMGRWLKASDVFSFGMLLWQLVTSEPIPYGKLTVPQILLGVSQGTLTPEWPASTHPALVRLGRACLAPSPEKRPSFEAIVKVLTKIEKHVRDELKQQRQRQAAAEPAYVGTLASTPAQTAAAAGH</sequence>
<dbReference type="GO" id="GO:0005737">
    <property type="term" value="C:cytoplasm"/>
    <property type="evidence" value="ECO:0000318"/>
    <property type="project" value="GO_Central"/>
</dbReference>
<evidence type="ECO:0000313" key="4">
    <source>
        <dbReference type="Proteomes" id="UP000006906"/>
    </source>
</evidence>
<feature type="compositionally biased region" description="Low complexity" evidence="1">
    <location>
        <begin position="1030"/>
        <end position="1043"/>
    </location>
</feature>
<reference evidence="3 4" key="1">
    <citation type="journal article" date="2007" name="Science">
        <title>The Chlamydomonas genome reveals the evolution of key animal and plant functions.</title>
        <authorList>
            <person name="Merchant S.S."/>
            <person name="Prochnik S.E."/>
            <person name="Vallon O."/>
            <person name="Harris E.H."/>
            <person name="Karpowicz S.J."/>
            <person name="Witman G.B."/>
            <person name="Terry A."/>
            <person name="Salamov A."/>
            <person name="Fritz-Laylin L.K."/>
            <person name="Marechal-Drouard L."/>
            <person name="Marshall W.F."/>
            <person name="Qu L.H."/>
            <person name="Nelson D.R."/>
            <person name="Sanderfoot A.A."/>
            <person name="Spalding M.H."/>
            <person name="Kapitonov V.V."/>
            <person name="Ren Q."/>
            <person name="Ferris P."/>
            <person name="Lindquist E."/>
            <person name="Shapiro H."/>
            <person name="Lucas S.M."/>
            <person name="Grimwood J."/>
            <person name="Schmutz J."/>
            <person name="Cardol P."/>
            <person name="Cerutti H."/>
            <person name="Chanfreau G."/>
            <person name="Chen C.L."/>
            <person name="Cognat V."/>
            <person name="Croft M.T."/>
            <person name="Dent R."/>
            <person name="Dutcher S."/>
            <person name="Fernandez E."/>
            <person name="Fukuzawa H."/>
            <person name="Gonzalez-Ballester D."/>
            <person name="Gonzalez-Halphen D."/>
            <person name="Hallmann A."/>
            <person name="Hanikenne M."/>
            <person name="Hippler M."/>
            <person name="Inwood W."/>
            <person name="Jabbari K."/>
            <person name="Kalanon M."/>
            <person name="Kuras R."/>
            <person name="Lefebvre P.A."/>
            <person name="Lemaire S.D."/>
            <person name="Lobanov A.V."/>
            <person name="Lohr M."/>
            <person name="Manuell A."/>
            <person name="Meier I."/>
            <person name="Mets L."/>
            <person name="Mittag M."/>
            <person name="Mittelmeier T."/>
            <person name="Moroney J.V."/>
            <person name="Moseley J."/>
            <person name="Napoli C."/>
            <person name="Nedelcu A.M."/>
            <person name="Niyogi K."/>
            <person name="Novoselov S.V."/>
            <person name="Paulsen I.T."/>
            <person name="Pazour G."/>
            <person name="Purton S."/>
            <person name="Ral J.P."/>
            <person name="Riano-Pachon D.M."/>
            <person name="Riekhof W."/>
            <person name="Rymarquis L."/>
            <person name="Schroda M."/>
            <person name="Stern D."/>
            <person name="Umen J."/>
            <person name="Willows R."/>
            <person name="Wilson N."/>
            <person name="Zimmer S.L."/>
            <person name="Allmer J."/>
            <person name="Balk J."/>
            <person name="Bisova K."/>
            <person name="Chen C.J."/>
            <person name="Elias M."/>
            <person name="Gendler K."/>
            <person name="Hauser C."/>
            <person name="Lamb M.R."/>
            <person name="Ledford H."/>
            <person name="Long J.C."/>
            <person name="Minagawa J."/>
            <person name="Page M.D."/>
            <person name="Pan J."/>
            <person name="Pootakham W."/>
            <person name="Roje S."/>
            <person name="Rose A."/>
            <person name="Stahlberg E."/>
            <person name="Terauchi A.M."/>
            <person name="Yang P."/>
            <person name="Ball S."/>
            <person name="Bowler C."/>
            <person name="Dieckmann C.L."/>
            <person name="Gladyshev V.N."/>
            <person name="Green P."/>
            <person name="Jorgensen R."/>
            <person name="Mayfield S."/>
            <person name="Mueller-Roeber B."/>
            <person name="Rajamani S."/>
            <person name="Sayre R.T."/>
            <person name="Brokstein P."/>
            <person name="Dubchak I."/>
            <person name="Goodstein D."/>
            <person name="Hornick L."/>
            <person name="Huang Y.W."/>
            <person name="Jhaveri J."/>
            <person name="Luo Y."/>
            <person name="Martinez D."/>
            <person name="Ngau W.C."/>
            <person name="Otillar B."/>
            <person name="Poliakov A."/>
            <person name="Porter A."/>
            <person name="Szajkowski L."/>
            <person name="Werner G."/>
            <person name="Zhou K."/>
            <person name="Grigoriev I.V."/>
            <person name="Rokhsar D.S."/>
            <person name="Grossman A.R."/>
        </authorList>
    </citation>
    <scope>NUCLEOTIDE SEQUENCE [LARGE SCALE GENOMIC DNA]</scope>
    <source>
        <strain evidence="4">CC-503</strain>
    </source>
</reference>
<dbReference type="SMART" id="SM00220">
    <property type="entry name" value="S_TKc"/>
    <property type="match status" value="1"/>
</dbReference>
<feature type="compositionally biased region" description="Gly residues" evidence="1">
    <location>
        <begin position="189"/>
        <end position="198"/>
    </location>
</feature>
<dbReference type="SUPFAM" id="SSF56112">
    <property type="entry name" value="Protein kinase-like (PK-like)"/>
    <property type="match status" value="1"/>
</dbReference>
<evidence type="ECO:0000259" key="2">
    <source>
        <dbReference type="PROSITE" id="PS50011"/>
    </source>
</evidence>
<feature type="compositionally biased region" description="Low complexity" evidence="1">
    <location>
        <begin position="169"/>
        <end position="181"/>
    </location>
</feature>
<dbReference type="PROSITE" id="PS50011">
    <property type="entry name" value="PROTEIN_KINASE_DOM"/>
    <property type="match status" value="1"/>
</dbReference>
<dbReference type="InParanoid" id="A0A2K3D9A9"/>
<feature type="domain" description="Protein kinase" evidence="2">
    <location>
        <begin position="1237"/>
        <end position="1542"/>
    </location>
</feature>
<dbReference type="PROSITE" id="PS00108">
    <property type="entry name" value="PROTEIN_KINASE_ST"/>
    <property type="match status" value="1"/>
</dbReference>